<comment type="caution">
    <text evidence="7">The sequence shown here is derived from an EMBL/GenBank/DDBJ whole genome shotgun (WGS) entry which is preliminary data.</text>
</comment>
<gene>
    <name evidence="7" type="ORF">GAO09_29320</name>
</gene>
<organism evidence="7 8">
    <name type="scientific">Endobacterium cereale</name>
    <dbReference type="NCBI Taxonomy" id="2663029"/>
    <lineage>
        <taxon>Bacteria</taxon>
        <taxon>Pseudomonadati</taxon>
        <taxon>Pseudomonadota</taxon>
        <taxon>Alphaproteobacteria</taxon>
        <taxon>Hyphomicrobiales</taxon>
        <taxon>Rhizobiaceae</taxon>
        <taxon>Endobacterium</taxon>
    </lineage>
</organism>
<feature type="transmembrane region" description="Helical" evidence="6">
    <location>
        <begin position="185"/>
        <end position="206"/>
    </location>
</feature>
<comment type="subcellular location">
    <subcellularLocation>
        <location evidence="1">Cell membrane</location>
        <topology evidence="1">Multi-pass membrane protein</topology>
    </subcellularLocation>
</comment>
<feature type="transmembrane region" description="Helical" evidence="6">
    <location>
        <begin position="218"/>
        <end position="239"/>
    </location>
</feature>
<dbReference type="GO" id="GO:0005886">
    <property type="term" value="C:plasma membrane"/>
    <property type="evidence" value="ECO:0007669"/>
    <property type="project" value="UniProtKB-SubCell"/>
</dbReference>
<evidence type="ECO:0000256" key="2">
    <source>
        <dbReference type="ARBA" id="ARBA00022475"/>
    </source>
</evidence>
<dbReference type="AlphaFoldDB" id="A0A6A8ALV4"/>
<dbReference type="SUPFAM" id="SSF103481">
    <property type="entry name" value="Multidrug resistance efflux transporter EmrE"/>
    <property type="match status" value="1"/>
</dbReference>
<dbReference type="EMBL" id="WIXI01000051">
    <property type="protein sequence ID" value="MQY50136.1"/>
    <property type="molecule type" value="Genomic_DNA"/>
</dbReference>
<dbReference type="Proteomes" id="UP000435138">
    <property type="component" value="Unassembled WGS sequence"/>
</dbReference>
<evidence type="ECO:0000256" key="4">
    <source>
        <dbReference type="ARBA" id="ARBA00022989"/>
    </source>
</evidence>
<evidence type="ECO:0000256" key="1">
    <source>
        <dbReference type="ARBA" id="ARBA00004651"/>
    </source>
</evidence>
<dbReference type="InterPro" id="IPR037185">
    <property type="entry name" value="EmrE-like"/>
</dbReference>
<keyword evidence="4 6" id="KW-1133">Transmembrane helix</keyword>
<dbReference type="PANTHER" id="PTHR42920:SF11">
    <property type="entry name" value="INNER MEMBRANE PROTEIN YTFF"/>
    <property type="match status" value="1"/>
</dbReference>
<feature type="transmembrane region" description="Helical" evidence="6">
    <location>
        <begin position="30"/>
        <end position="50"/>
    </location>
</feature>
<accession>A0A6A8ALV4</accession>
<dbReference type="RefSeq" id="WP_153360469.1">
    <property type="nucleotide sequence ID" value="NZ_JAYKOO010000004.1"/>
</dbReference>
<evidence type="ECO:0000313" key="8">
    <source>
        <dbReference type="Proteomes" id="UP000435138"/>
    </source>
</evidence>
<keyword evidence="8" id="KW-1185">Reference proteome</keyword>
<reference evidence="7 8" key="1">
    <citation type="submission" date="2019-11" db="EMBL/GenBank/DDBJ databases">
        <title>Genome analysis of Rhizobacterium cereale a novel genus and species isolated from maize roots in North Spain.</title>
        <authorList>
            <person name="Menendez E."/>
            <person name="Flores-Felix J.D."/>
            <person name="Ramirez-Bahena M.-H."/>
            <person name="Igual J.M."/>
            <person name="Garcia-Fraile P."/>
            <person name="Peix A."/>
            <person name="Velazquez E."/>
        </authorList>
    </citation>
    <scope>NUCLEOTIDE SEQUENCE [LARGE SCALE GENOMIC DNA]</scope>
    <source>
        <strain evidence="7 8">RZME27</strain>
    </source>
</reference>
<sequence length="311" mass="33066">MLIGILAGLGTCALWGLTFVAPRAVEPFTAWDLTVARYGIFGAACLLLMLDERFRPTGISASRIAVGLLLGGCGYVGYFVCAAYAVTLAGTVIPPLVIGLMPVLTALVANHRERAMEWRDIALPLTMICLGLLVANLQTITSSAPPARHNVWLGTLLAIAALFIWIAYGLANAKIMRRPDAPESLRWTGLQGIGAAFGSAMLLPLTDFHAPGEAFLPFAIWAVVMGLAGSWLATWLWVIASRRLPLALSAQLIIAETVFGLGYGFFQDGRWPTTSEAIGCSLQMIGVALGIRAMNRSSAAKQTGKPQNAIA</sequence>
<feature type="transmembrane region" description="Helical" evidence="6">
    <location>
        <begin position="62"/>
        <end position="86"/>
    </location>
</feature>
<evidence type="ECO:0000256" key="6">
    <source>
        <dbReference type="SAM" id="Phobius"/>
    </source>
</evidence>
<name>A0A6A8ALV4_9HYPH</name>
<proteinExistence type="predicted"/>
<keyword evidence="3 6" id="KW-0812">Transmembrane</keyword>
<keyword evidence="5 6" id="KW-0472">Membrane</keyword>
<evidence type="ECO:0000256" key="5">
    <source>
        <dbReference type="ARBA" id="ARBA00023136"/>
    </source>
</evidence>
<dbReference type="PANTHER" id="PTHR42920">
    <property type="entry name" value="OS03G0707200 PROTEIN-RELATED"/>
    <property type="match status" value="1"/>
</dbReference>
<protein>
    <submittedName>
        <fullName evidence="7">EamA family transporter</fullName>
    </submittedName>
</protein>
<keyword evidence="2" id="KW-1003">Cell membrane</keyword>
<dbReference type="InterPro" id="IPR051258">
    <property type="entry name" value="Diverse_Substrate_Transporter"/>
</dbReference>
<feature type="transmembrane region" description="Helical" evidence="6">
    <location>
        <begin position="152"/>
        <end position="173"/>
    </location>
</feature>
<feature type="transmembrane region" description="Helical" evidence="6">
    <location>
        <begin position="121"/>
        <end position="140"/>
    </location>
</feature>
<feature type="transmembrane region" description="Helical" evidence="6">
    <location>
        <begin position="272"/>
        <end position="291"/>
    </location>
</feature>
<evidence type="ECO:0000313" key="7">
    <source>
        <dbReference type="EMBL" id="MQY50136.1"/>
    </source>
</evidence>
<evidence type="ECO:0000256" key="3">
    <source>
        <dbReference type="ARBA" id="ARBA00022692"/>
    </source>
</evidence>
<feature type="transmembrane region" description="Helical" evidence="6">
    <location>
        <begin position="92"/>
        <end position="109"/>
    </location>
</feature>
<feature type="transmembrane region" description="Helical" evidence="6">
    <location>
        <begin position="246"/>
        <end position="266"/>
    </location>
</feature>